<dbReference type="Pfam" id="PF07804">
    <property type="entry name" value="HipA_C"/>
    <property type="match status" value="1"/>
</dbReference>
<feature type="domain" description="HipA-like C-terminal" evidence="4">
    <location>
        <begin position="42"/>
        <end position="280"/>
    </location>
</feature>
<dbReference type="EMBL" id="FRBL01000001">
    <property type="protein sequence ID" value="SHK83597.1"/>
    <property type="molecule type" value="Genomic_DNA"/>
</dbReference>
<dbReference type="PANTHER" id="PTHR37419:SF1">
    <property type="entry name" value="SERINE_THREONINE-PROTEIN KINASE TOXIN HIPA"/>
    <property type="match status" value="1"/>
</dbReference>
<accession>A0A1M6VPW8</accession>
<dbReference type="InterPro" id="IPR052028">
    <property type="entry name" value="HipA_Ser/Thr_kinase"/>
</dbReference>
<gene>
    <name evidence="5" type="ORF">SAMN05444266_101309</name>
</gene>
<dbReference type="InterPro" id="IPR012893">
    <property type="entry name" value="HipA-like_C"/>
</dbReference>
<organism evidence="5 6">
    <name type="scientific">Chitinophaga jiangningensis</name>
    <dbReference type="NCBI Taxonomy" id="1419482"/>
    <lineage>
        <taxon>Bacteria</taxon>
        <taxon>Pseudomonadati</taxon>
        <taxon>Bacteroidota</taxon>
        <taxon>Chitinophagia</taxon>
        <taxon>Chitinophagales</taxon>
        <taxon>Chitinophagaceae</taxon>
        <taxon>Chitinophaga</taxon>
    </lineage>
</organism>
<dbReference type="STRING" id="1419482.SAMN05444266_101309"/>
<evidence type="ECO:0000256" key="1">
    <source>
        <dbReference type="ARBA" id="ARBA00010164"/>
    </source>
</evidence>
<evidence type="ECO:0000256" key="2">
    <source>
        <dbReference type="ARBA" id="ARBA00022679"/>
    </source>
</evidence>
<dbReference type="GO" id="GO:0004674">
    <property type="term" value="F:protein serine/threonine kinase activity"/>
    <property type="evidence" value="ECO:0007669"/>
    <property type="project" value="TreeGrafter"/>
</dbReference>
<dbReference type="GO" id="GO:0005829">
    <property type="term" value="C:cytosol"/>
    <property type="evidence" value="ECO:0007669"/>
    <property type="project" value="TreeGrafter"/>
</dbReference>
<protein>
    <submittedName>
        <fullName evidence="5">Serine/threonine-protein kinase HipA</fullName>
    </submittedName>
</protein>
<keyword evidence="2" id="KW-0808">Transferase</keyword>
<evidence type="ECO:0000259" key="4">
    <source>
        <dbReference type="Pfam" id="PF07804"/>
    </source>
</evidence>
<sequence length="401" mass="45036">MDGYCVSCRKKLFGGRKVSHVLNFDPPKENNYREYQHLTKKLSISGVQLKYSLILDGTVLKLTESAGQYILKPVPNADHILNKDQAPENEHLTMQIAAQLFGMDTADNALIFFKDGSPAYLTRRFDIKPTGGKYLQEDMAQASGRTRQGQGENFKYDGTYEEVGALITRYAAAPVPALEAFFKQVLFNYIFSNDDAHLKNFSFIESPMGDNILSSAYDLMCTELHTPGGVETALGLYKGDTDNEFYAREGRYGQVHFRELAKRMGIQPVRANRIIATLLAEKSAVHQMVEKSFLSAAAKQQYLSYYDSKVRLLGTNERLIADQFRKSTFPPDVMVRVFFYRGKQPIVGKIIHTLADDPASVTNNHFAFVEEVNLKEYNQTGDASLVTVIDADTVVEVREVG</sequence>
<evidence type="ECO:0000313" key="6">
    <source>
        <dbReference type="Proteomes" id="UP000184420"/>
    </source>
</evidence>
<reference evidence="5 6" key="1">
    <citation type="submission" date="2016-11" db="EMBL/GenBank/DDBJ databases">
        <authorList>
            <person name="Jaros S."/>
            <person name="Januszkiewicz K."/>
            <person name="Wedrychowicz H."/>
        </authorList>
    </citation>
    <scope>NUCLEOTIDE SEQUENCE [LARGE SCALE GENOMIC DNA]</scope>
    <source>
        <strain evidence="5 6">DSM 27406</strain>
    </source>
</reference>
<dbReference type="PANTHER" id="PTHR37419">
    <property type="entry name" value="SERINE/THREONINE-PROTEIN KINASE TOXIN HIPA"/>
    <property type="match status" value="1"/>
</dbReference>
<evidence type="ECO:0000256" key="3">
    <source>
        <dbReference type="ARBA" id="ARBA00022777"/>
    </source>
</evidence>
<comment type="similarity">
    <text evidence="1">Belongs to the HipA Ser/Thr kinase family.</text>
</comment>
<dbReference type="RefSeq" id="WP_073077341.1">
    <property type="nucleotide sequence ID" value="NZ_FRBL01000001.1"/>
</dbReference>
<name>A0A1M6VPW8_9BACT</name>
<keyword evidence="3 5" id="KW-0418">Kinase</keyword>
<dbReference type="Gene3D" id="1.10.1070.20">
    <property type="match status" value="1"/>
</dbReference>
<proteinExistence type="inferred from homology"/>
<keyword evidence="6" id="KW-1185">Reference proteome</keyword>
<evidence type="ECO:0000313" key="5">
    <source>
        <dbReference type="EMBL" id="SHK83597.1"/>
    </source>
</evidence>
<dbReference type="AlphaFoldDB" id="A0A1M6VPW8"/>
<dbReference type="Proteomes" id="UP000184420">
    <property type="component" value="Unassembled WGS sequence"/>
</dbReference>